<gene>
    <name evidence="16" type="ORF">RR46_04938</name>
</gene>
<evidence type="ECO:0000259" key="15">
    <source>
        <dbReference type="PROSITE" id="PS50961"/>
    </source>
</evidence>
<dbReference type="SMART" id="SM00715">
    <property type="entry name" value="LA"/>
    <property type="match status" value="1"/>
</dbReference>
<evidence type="ECO:0000256" key="2">
    <source>
        <dbReference type="ARBA" id="ARBA00015867"/>
    </source>
</evidence>
<name>A0A194PUZ7_PAPXU</name>
<proteinExistence type="predicted"/>
<dbReference type="PROSITE" id="PS50102">
    <property type="entry name" value="RRM"/>
    <property type="match status" value="1"/>
</dbReference>
<evidence type="ECO:0000256" key="7">
    <source>
        <dbReference type="ARBA" id="ARBA00023015"/>
    </source>
</evidence>
<dbReference type="SUPFAM" id="SSF46785">
    <property type="entry name" value="Winged helix' DNA-binding domain"/>
    <property type="match status" value="1"/>
</dbReference>
<dbReference type="GO" id="GO:0003723">
    <property type="term" value="F:RNA binding"/>
    <property type="evidence" value="ECO:0007669"/>
    <property type="project" value="UniProtKB-UniRule"/>
</dbReference>
<evidence type="ECO:0000256" key="9">
    <source>
        <dbReference type="ARBA" id="ARBA00023187"/>
    </source>
</evidence>
<dbReference type="SUPFAM" id="SSF54928">
    <property type="entry name" value="RNA-binding domain, RBD"/>
    <property type="match status" value="1"/>
</dbReference>
<dbReference type="InterPro" id="IPR000504">
    <property type="entry name" value="RRM_dom"/>
</dbReference>
<dbReference type="GO" id="GO:0006397">
    <property type="term" value="P:mRNA processing"/>
    <property type="evidence" value="ECO:0007669"/>
    <property type="project" value="UniProtKB-KW"/>
</dbReference>
<dbReference type="PRINTS" id="PR00302">
    <property type="entry name" value="LUPUSLA"/>
</dbReference>
<keyword evidence="10" id="KW-0539">Nucleus</keyword>
<feature type="compositionally biased region" description="Basic residues" evidence="13">
    <location>
        <begin position="302"/>
        <end position="314"/>
    </location>
</feature>
<feature type="domain" description="HTH La-type RNA-binding" evidence="15">
    <location>
        <begin position="27"/>
        <end position="117"/>
    </location>
</feature>
<dbReference type="AlphaFoldDB" id="A0A194PUZ7"/>
<evidence type="ECO:0000256" key="11">
    <source>
        <dbReference type="ARBA" id="ARBA00029640"/>
    </source>
</evidence>
<dbReference type="InterPro" id="IPR036390">
    <property type="entry name" value="WH_DNA-bd_sf"/>
</dbReference>
<keyword evidence="9" id="KW-0508">mRNA splicing</keyword>
<dbReference type="InterPro" id="IPR034887">
    <property type="entry name" value="LARP7_RRM1"/>
</dbReference>
<accession>A0A194PUZ7</accession>
<evidence type="ECO:0000256" key="6">
    <source>
        <dbReference type="ARBA" id="ARBA00022884"/>
    </source>
</evidence>
<dbReference type="GO" id="GO:0008380">
    <property type="term" value="P:RNA splicing"/>
    <property type="evidence" value="ECO:0007669"/>
    <property type="project" value="UniProtKB-KW"/>
</dbReference>
<keyword evidence="5" id="KW-0744">Spermatogenesis</keyword>
<dbReference type="CDD" id="cd12290">
    <property type="entry name" value="RRM1_LARP7"/>
    <property type="match status" value="1"/>
</dbReference>
<dbReference type="Proteomes" id="UP000053268">
    <property type="component" value="Unassembled WGS sequence"/>
</dbReference>
<dbReference type="GO" id="GO:1990904">
    <property type="term" value="C:ribonucleoprotein complex"/>
    <property type="evidence" value="ECO:0007669"/>
    <property type="project" value="InterPro"/>
</dbReference>
<dbReference type="Gene3D" id="1.10.10.10">
    <property type="entry name" value="Winged helix-like DNA-binding domain superfamily/Winged helix DNA-binding domain"/>
    <property type="match status" value="1"/>
</dbReference>
<comment type="subcellular location">
    <subcellularLocation>
        <location evidence="1">Nucleus</location>
        <location evidence="1">Nucleoplasm</location>
    </subcellularLocation>
</comment>
<dbReference type="Pfam" id="PF00076">
    <property type="entry name" value="RRM_1"/>
    <property type="match status" value="1"/>
</dbReference>
<dbReference type="GO" id="GO:0005654">
    <property type="term" value="C:nucleoplasm"/>
    <property type="evidence" value="ECO:0007669"/>
    <property type="project" value="UniProtKB-SubCell"/>
</dbReference>
<feature type="compositionally biased region" description="Basic and acidic residues" evidence="13">
    <location>
        <begin position="9"/>
        <end position="21"/>
    </location>
</feature>
<evidence type="ECO:0000256" key="13">
    <source>
        <dbReference type="SAM" id="MobiDB-lite"/>
    </source>
</evidence>
<sequence>MPESESVETVDRKQESKLENIPRKRIRHRKRQLYDNIIKQMEFYFSDANLSKDRYLNELVNKDPYVPISEFLKFNKISSMTQEIHDIAKALSHSTFLELSEDKLKVRRKTPLLPYDVDARTVYVESIPVKATQDWLKKVFSNYGHVAYISLPKFRNTQRIKGFGFIEFEKPQEAQKCINAFIKMGCKLPTCMPPEELSSIKMFSIDEPPNDANESKEEYEPPRKKNKKSKDKKKNLELKIEHDSDSERRVETPSEENKSIATPSEDENKSLATPTEEGKTTDAESKDEMTSQDESKNDGSPRRKKKIKKRKTKIGAKDKTKLNKTEVQNGLWGLQVLPKCEWKALRNKYLNLQRKYMKEARAMHHSKKNVYTAIPASAAPTLEGESAIKSQEIESSKTVAPLERIPGVFVEEVLPEPCLDVRLVKRTIKTNIHAQHVEAKEGLSEVIIRFDSAKEEIESSKTVAPLERYRIKTNIHAQHVEAKEGLSEVIIRFDSAKAADEYCTNSNNRARVLCGAEEQEQWVRAEESRAAGKRGRRGRGREPAGPAPALDPASPQPTHTHIRFDV</sequence>
<keyword evidence="3" id="KW-0507">mRNA processing</keyword>
<protein>
    <recommendedName>
        <fullName evidence="2">La-related protein 7</fullName>
    </recommendedName>
    <alternativeName>
        <fullName evidence="11">La ribonucleoprotein domain family member 7</fullName>
    </alternativeName>
</protein>
<dbReference type="InterPro" id="IPR045180">
    <property type="entry name" value="La_dom_prot"/>
</dbReference>
<feature type="region of interest" description="Disordered" evidence="13">
    <location>
        <begin position="205"/>
        <end position="318"/>
    </location>
</feature>
<dbReference type="PANTHER" id="PTHR22792">
    <property type="entry name" value="LUPUS LA PROTEIN-RELATED"/>
    <property type="match status" value="1"/>
</dbReference>
<keyword evidence="4" id="KW-0221">Differentiation</keyword>
<keyword evidence="6 12" id="KW-0694">RNA-binding</keyword>
<evidence type="ECO:0000256" key="12">
    <source>
        <dbReference type="PROSITE-ProRule" id="PRU00332"/>
    </source>
</evidence>
<evidence type="ECO:0000259" key="14">
    <source>
        <dbReference type="PROSITE" id="PS50102"/>
    </source>
</evidence>
<dbReference type="STRING" id="66420.A0A194PUZ7"/>
<evidence type="ECO:0000313" key="17">
    <source>
        <dbReference type="Proteomes" id="UP000053268"/>
    </source>
</evidence>
<dbReference type="PROSITE" id="PS50961">
    <property type="entry name" value="HTH_LA"/>
    <property type="match status" value="1"/>
</dbReference>
<dbReference type="InterPro" id="IPR035979">
    <property type="entry name" value="RBD_domain_sf"/>
</dbReference>
<dbReference type="CDD" id="cd07323">
    <property type="entry name" value="LAM"/>
    <property type="match status" value="1"/>
</dbReference>
<evidence type="ECO:0000313" key="16">
    <source>
        <dbReference type="EMBL" id="KPI96813.1"/>
    </source>
</evidence>
<evidence type="ECO:0000256" key="3">
    <source>
        <dbReference type="ARBA" id="ARBA00022664"/>
    </source>
</evidence>
<feature type="domain" description="RRM" evidence="14">
    <location>
        <begin position="120"/>
        <end position="217"/>
    </location>
</feature>
<evidence type="ECO:0000256" key="5">
    <source>
        <dbReference type="ARBA" id="ARBA00022871"/>
    </source>
</evidence>
<dbReference type="GO" id="GO:0007283">
    <property type="term" value="P:spermatogenesis"/>
    <property type="evidence" value="ECO:0007669"/>
    <property type="project" value="UniProtKB-KW"/>
</dbReference>
<feature type="compositionally biased region" description="Basic and acidic residues" evidence="13">
    <location>
        <begin position="234"/>
        <end position="258"/>
    </location>
</feature>
<feature type="region of interest" description="Disordered" evidence="13">
    <location>
        <begin position="1"/>
        <end position="21"/>
    </location>
</feature>
<organism evidence="16 17">
    <name type="scientific">Papilio xuthus</name>
    <name type="common">Asian swallowtail butterfly</name>
    <dbReference type="NCBI Taxonomy" id="66420"/>
    <lineage>
        <taxon>Eukaryota</taxon>
        <taxon>Metazoa</taxon>
        <taxon>Ecdysozoa</taxon>
        <taxon>Arthropoda</taxon>
        <taxon>Hexapoda</taxon>
        <taxon>Insecta</taxon>
        <taxon>Pterygota</taxon>
        <taxon>Neoptera</taxon>
        <taxon>Endopterygota</taxon>
        <taxon>Lepidoptera</taxon>
        <taxon>Glossata</taxon>
        <taxon>Ditrysia</taxon>
        <taxon>Papilionoidea</taxon>
        <taxon>Papilionidae</taxon>
        <taxon>Papilioninae</taxon>
        <taxon>Papilio</taxon>
    </lineage>
</organism>
<evidence type="ECO:0000256" key="10">
    <source>
        <dbReference type="ARBA" id="ARBA00023242"/>
    </source>
</evidence>
<dbReference type="InterPro" id="IPR036388">
    <property type="entry name" value="WH-like_DNA-bd_sf"/>
</dbReference>
<dbReference type="Pfam" id="PF05383">
    <property type="entry name" value="La"/>
    <property type="match status" value="1"/>
</dbReference>
<evidence type="ECO:0000256" key="8">
    <source>
        <dbReference type="ARBA" id="ARBA00023163"/>
    </source>
</evidence>
<dbReference type="SMART" id="SM00360">
    <property type="entry name" value="RRM"/>
    <property type="match status" value="1"/>
</dbReference>
<evidence type="ECO:0000256" key="1">
    <source>
        <dbReference type="ARBA" id="ARBA00004642"/>
    </source>
</evidence>
<feature type="region of interest" description="Disordered" evidence="13">
    <location>
        <begin position="523"/>
        <end position="566"/>
    </location>
</feature>
<dbReference type="InterPro" id="IPR002344">
    <property type="entry name" value="Lupus_La"/>
</dbReference>
<keyword evidence="7" id="KW-0805">Transcription regulation</keyword>
<reference evidence="16 17" key="1">
    <citation type="journal article" date="2015" name="Nat. Commun.">
        <title>Outbred genome sequencing and CRISPR/Cas9 gene editing in butterflies.</title>
        <authorList>
            <person name="Li X."/>
            <person name="Fan D."/>
            <person name="Zhang W."/>
            <person name="Liu G."/>
            <person name="Zhang L."/>
            <person name="Zhao L."/>
            <person name="Fang X."/>
            <person name="Chen L."/>
            <person name="Dong Y."/>
            <person name="Chen Y."/>
            <person name="Ding Y."/>
            <person name="Zhao R."/>
            <person name="Feng M."/>
            <person name="Zhu Y."/>
            <person name="Feng Y."/>
            <person name="Jiang X."/>
            <person name="Zhu D."/>
            <person name="Xiang H."/>
            <person name="Feng X."/>
            <person name="Li S."/>
            <person name="Wang J."/>
            <person name="Zhang G."/>
            <person name="Kronforst M.R."/>
            <person name="Wang W."/>
        </authorList>
    </citation>
    <scope>NUCLEOTIDE SEQUENCE [LARGE SCALE GENOMIC DNA]</scope>
    <source>
        <strain evidence="16">Ya'a_city_454_Px</strain>
        <tissue evidence="16">Whole body</tissue>
    </source>
</reference>
<dbReference type="PANTHER" id="PTHR22792:SF62">
    <property type="entry name" value="LA-RELATED PROTEIN 7"/>
    <property type="match status" value="1"/>
</dbReference>
<dbReference type="EMBL" id="KQ459592">
    <property type="protein sequence ID" value="KPI96813.1"/>
    <property type="molecule type" value="Genomic_DNA"/>
</dbReference>
<dbReference type="InterPro" id="IPR006630">
    <property type="entry name" value="La_HTH"/>
</dbReference>
<keyword evidence="8" id="KW-0804">Transcription</keyword>
<feature type="compositionally biased region" description="Basic and acidic residues" evidence="13">
    <location>
        <begin position="276"/>
        <end position="301"/>
    </location>
</feature>
<dbReference type="GO" id="GO:0030154">
    <property type="term" value="P:cell differentiation"/>
    <property type="evidence" value="ECO:0007669"/>
    <property type="project" value="UniProtKB-KW"/>
</dbReference>
<dbReference type="Gene3D" id="3.30.70.330">
    <property type="match status" value="1"/>
</dbReference>
<feature type="compositionally biased region" description="Basic and acidic residues" evidence="13">
    <location>
        <begin position="213"/>
        <end position="223"/>
    </location>
</feature>
<feature type="compositionally biased region" description="Basic residues" evidence="13">
    <location>
        <begin position="224"/>
        <end position="233"/>
    </location>
</feature>
<keyword evidence="17" id="KW-1185">Reference proteome</keyword>
<dbReference type="InterPro" id="IPR012677">
    <property type="entry name" value="Nucleotide-bd_a/b_plait_sf"/>
</dbReference>
<evidence type="ECO:0000256" key="4">
    <source>
        <dbReference type="ARBA" id="ARBA00022782"/>
    </source>
</evidence>